<keyword evidence="1 2" id="KW-0238">DNA-binding</keyword>
<feature type="DNA-binding region" description="H-T-H motif" evidence="2">
    <location>
        <begin position="38"/>
        <end position="57"/>
    </location>
</feature>
<dbReference type="EMBL" id="SLWL01000012">
    <property type="protein sequence ID" value="TCO11548.1"/>
    <property type="molecule type" value="Genomic_DNA"/>
</dbReference>
<comment type="caution">
    <text evidence="4">The sequence shown here is derived from an EMBL/GenBank/DDBJ whole genome shotgun (WGS) entry which is preliminary data.</text>
</comment>
<evidence type="ECO:0000256" key="2">
    <source>
        <dbReference type="PROSITE-ProRule" id="PRU00335"/>
    </source>
</evidence>
<reference evidence="4 5" key="1">
    <citation type="submission" date="2019-03" db="EMBL/GenBank/DDBJ databases">
        <title>Genomic Encyclopedia of Type Strains, Phase IV (KMG-IV): sequencing the most valuable type-strain genomes for metagenomic binning, comparative biology and taxonomic classification.</title>
        <authorList>
            <person name="Goeker M."/>
        </authorList>
    </citation>
    <scope>NUCLEOTIDE SEQUENCE [LARGE SCALE GENOMIC DNA]</scope>
    <source>
        <strain evidence="4 5">DSM 22958</strain>
    </source>
</reference>
<keyword evidence="5" id="KW-1185">Reference proteome</keyword>
<evidence type="ECO:0000259" key="3">
    <source>
        <dbReference type="PROSITE" id="PS50977"/>
    </source>
</evidence>
<evidence type="ECO:0000313" key="5">
    <source>
        <dbReference type="Proteomes" id="UP000294881"/>
    </source>
</evidence>
<dbReference type="PANTHER" id="PTHR43479:SF11">
    <property type="entry name" value="ACREF_ENVCD OPERON REPRESSOR-RELATED"/>
    <property type="match status" value="1"/>
</dbReference>
<dbReference type="AlphaFoldDB" id="A0A4R2GPQ3"/>
<dbReference type="Gene3D" id="1.10.357.10">
    <property type="entry name" value="Tetracycline Repressor, domain 2"/>
    <property type="match status" value="1"/>
</dbReference>
<dbReference type="PANTHER" id="PTHR43479">
    <property type="entry name" value="ACREF/ENVCD OPERON REPRESSOR-RELATED"/>
    <property type="match status" value="1"/>
</dbReference>
<dbReference type="InterPro" id="IPR050624">
    <property type="entry name" value="HTH-type_Tx_Regulator"/>
</dbReference>
<evidence type="ECO:0000256" key="1">
    <source>
        <dbReference type="ARBA" id="ARBA00023125"/>
    </source>
</evidence>
<dbReference type="InterPro" id="IPR009057">
    <property type="entry name" value="Homeodomain-like_sf"/>
</dbReference>
<dbReference type="PROSITE" id="PS50977">
    <property type="entry name" value="HTH_TETR_2"/>
    <property type="match status" value="1"/>
</dbReference>
<dbReference type="GO" id="GO:0003677">
    <property type="term" value="F:DNA binding"/>
    <property type="evidence" value="ECO:0007669"/>
    <property type="project" value="UniProtKB-UniRule"/>
</dbReference>
<dbReference type="InterPro" id="IPR001647">
    <property type="entry name" value="HTH_TetR"/>
</dbReference>
<sequence length="214" mass="23592">MSGQTRKRTRREKQSDTLEALMSAAIQVVGDEGYAAASIAKITALANVANGTFYNYFDSRQDLFDQLLPVAGERLIAHLRANVAPGATGLERERQRISAYFDYLRLNPGFIRIFHEAEIHAPRAYARHLEAYLAGYGQALGRSLSLNELGRFSREDIPVLGYLLMGMQDYMAMLLRAPGADVDAGRMISVYLRLIGMGGLFVEADRSAPATAKS</sequence>
<gene>
    <name evidence="4" type="ORF">EV666_112136</name>
</gene>
<dbReference type="Proteomes" id="UP000294881">
    <property type="component" value="Unassembled WGS sequence"/>
</dbReference>
<dbReference type="RefSeq" id="WP_132009092.1">
    <property type="nucleotide sequence ID" value="NZ_JBHUNN010000002.1"/>
</dbReference>
<feature type="domain" description="HTH tetR-type" evidence="3">
    <location>
        <begin position="15"/>
        <end position="75"/>
    </location>
</feature>
<proteinExistence type="predicted"/>
<dbReference type="PRINTS" id="PR00455">
    <property type="entry name" value="HTHTETR"/>
</dbReference>
<dbReference type="Pfam" id="PF00440">
    <property type="entry name" value="TetR_N"/>
    <property type="match status" value="1"/>
</dbReference>
<organism evidence="4 5">
    <name type="scientific">Camelimonas lactis</name>
    <dbReference type="NCBI Taxonomy" id="659006"/>
    <lineage>
        <taxon>Bacteria</taxon>
        <taxon>Pseudomonadati</taxon>
        <taxon>Pseudomonadota</taxon>
        <taxon>Alphaproteobacteria</taxon>
        <taxon>Hyphomicrobiales</taxon>
        <taxon>Chelatococcaceae</taxon>
        <taxon>Camelimonas</taxon>
    </lineage>
</organism>
<dbReference type="SUPFAM" id="SSF46689">
    <property type="entry name" value="Homeodomain-like"/>
    <property type="match status" value="1"/>
</dbReference>
<protein>
    <submittedName>
        <fullName evidence="4">TetR family transcriptional regulator</fullName>
    </submittedName>
</protein>
<accession>A0A4R2GPQ3</accession>
<name>A0A4R2GPQ3_9HYPH</name>
<dbReference type="OrthoDB" id="9811084at2"/>
<evidence type="ECO:0000313" key="4">
    <source>
        <dbReference type="EMBL" id="TCO11548.1"/>
    </source>
</evidence>